<dbReference type="PANTHER" id="PTHR11808:SF15">
    <property type="entry name" value="CYSTATHIONINE GAMMA-LYASE"/>
    <property type="match status" value="1"/>
</dbReference>
<evidence type="ECO:0000256" key="8">
    <source>
        <dbReference type="RuleBase" id="RU362118"/>
    </source>
</evidence>
<dbReference type="InterPro" id="IPR015421">
    <property type="entry name" value="PyrdxlP-dep_Trfase_major"/>
</dbReference>
<sequence>FGTHAIHAGHDSEHGEVNPLVAPLSVSATYVKNQRSITKSINYYKRVNPTRDALQANLEALEDAKYCATFGSGTAAITSVVGLLKTGDHIICADAVFGGTHSMLTEVAPRNGLEVTFIDITRKEEIEGACKRNTKMIWFESPSNPVLTVVDIQGVVDVIRKANPAVIVVVDNTFMTPYFQVLLS</sequence>
<reference evidence="10" key="1">
    <citation type="submission" date="2022-10" db="EMBL/GenBank/DDBJ databases">
        <title>Genome assembly of Pristionchus species.</title>
        <authorList>
            <person name="Yoshida K."/>
            <person name="Sommer R.J."/>
        </authorList>
    </citation>
    <scope>NUCLEOTIDE SEQUENCE [LARGE SCALE GENOMIC DNA]</scope>
    <source>
        <strain evidence="10">RS5460</strain>
    </source>
</reference>
<proteinExistence type="inferred from homology"/>
<organism evidence="9 10">
    <name type="scientific">Pristionchus mayeri</name>
    <dbReference type="NCBI Taxonomy" id="1317129"/>
    <lineage>
        <taxon>Eukaryota</taxon>
        <taxon>Metazoa</taxon>
        <taxon>Ecdysozoa</taxon>
        <taxon>Nematoda</taxon>
        <taxon>Chromadorea</taxon>
        <taxon>Rhabditida</taxon>
        <taxon>Rhabditina</taxon>
        <taxon>Diplogasteromorpha</taxon>
        <taxon>Diplogasteroidea</taxon>
        <taxon>Neodiplogasteridae</taxon>
        <taxon>Pristionchus</taxon>
    </lineage>
</organism>
<dbReference type="AlphaFoldDB" id="A0AAN5D328"/>
<evidence type="ECO:0000256" key="6">
    <source>
        <dbReference type="ARBA" id="ARBA00023192"/>
    </source>
</evidence>
<dbReference type="GO" id="GO:0004123">
    <property type="term" value="F:cystathionine gamma-lyase activity"/>
    <property type="evidence" value="ECO:0007669"/>
    <property type="project" value="TreeGrafter"/>
</dbReference>
<comment type="cofactor">
    <cofactor evidence="1 8">
        <name>pyridoxal 5'-phosphate</name>
        <dbReference type="ChEBI" id="CHEBI:597326"/>
    </cofactor>
</comment>
<feature type="non-terminal residue" evidence="9">
    <location>
        <position position="1"/>
    </location>
</feature>
<comment type="similarity">
    <text evidence="3 8">Belongs to the trans-sulfuration enzymes family.</text>
</comment>
<evidence type="ECO:0000256" key="1">
    <source>
        <dbReference type="ARBA" id="ARBA00001933"/>
    </source>
</evidence>
<comment type="caution">
    <text evidence="9">The sequence shown here is derived from an EMBL/GenBank/DDBJ whole genome shotgun (WGS) entry which is preliminary data.</text>
</comment>
<comment type="pathway">
    <text evidence="2">Amino-acid biosynthesis; L-cysteine biosynthesis; L-cysteine from L-homocysteine and L-serine: step 2/2.</text>
</comment>
<dbReference type="EC" id="4.4.1.1" evidence="4"/>
<dbReference type="EMBL" id="BTRK01000005">
    <property type="protein sequence ID" value="GMR55911.1"/>
    <property type="molecule type" value="Genomic_DNA"/>
</dbReference>
<evidence type="ECO:0000313" key="10">
    <source>
        <dbReference type="Proteomes" id="UP001328107"/>
    </source>
</evidence>
<evidence type="ECO:0000313" key="9">
    <source>
        <dbReference type="EMBL" id="GMR55911.1"/>
    </source>
</evidence>
<feature type="non-terminal residue" evidence="9">
    <location>
        <position position="184"/>
    </location>
</feature>
<keyword evidence="6" id="KW-0028">Amino-acid biosynthesis</keyword>
<dbReference type="PANTHER" id="PTHR11808">
    <property type="entry name" value="TRANS-SULFURATION ENZYME FAMILY MEMBER"/>
    <property type="match status" value="1"/>
</dbReference>
<dbReference type="InterPro" id="IPR015424">
    <property type="entry name" value="PyrdxlP-dep_Trfase"/>
</dbReference>
<gene>
    <name evidence="9" type="ORF">PMAYCL1PPCAC_26106</name>
</gene>
<dbReference type="Gene3D" id="3.40.640.10">
    <property type="entry name" value="Type I PLP-dependent aspartate aminotransferase-like (Major domain)"/>
    <property type="match status" value="1"/>
</dbReference>
<evidence type="ECO:0000256" key="2">
    <source>
        <dbReference type="ARBA" id="ARBA00005038"/>
    </source>
</evidence>
<keyword evidence="10" id="KW-1185">Reference proteome</keyword>
<dbReference type="SUPFAM" id="SSF53383">
    <property type="entry name" value="PLP-dependent transferases"/>
    <property type="match status" value="1"/>
</dbReference>
<evidence type="ECO:0000256" key="4">
    <source>
        <dbReference type="ARBA" id="ARBA00012085"/>
    </source>
</evidence>
<protein>
    <recommendedName>
        <fullName evidence="4">cystathionine gamma-lyase</fullName>
        <ecNumber evidence="4">4.4.1.1</ecNumber>
    </recommendedName>
    <alternativeName>
        <fullName evidence="7">Gamma-cystathionase</fullName>
    </alternativeName>
</protein>
<dbReference type="GO" id="GO:0030170">
    <property type="term" value="F:pyridoxal phosphate binding"/>
    <property type="evidence" value="ECO:0007669"/>
    <property type="project" value="InterPro"/>
</dbReference>
<dbReference type="GO" id="GO:0005737">
    <property type="term" value="C:cytoplasm"/>
    <property type="evidence" value="ECO:0007669"/>
    <property type="project" value="TreeGrafter"/>
</dbReference>
<dbReference type="GO" id="GO:0019346">
    <property type="term" value="P:transsulfuration"/>
    <property type="evidence" value="ECO:0007669"/>
    <property type="project" value="InterPro"/>
</dbReference>
<evidence type="ECO:0000256" key="3">
    <source>
        <dbReference type="ARBA" id="ARBA00009077"/>
    </source>
</evidence>
<evidence type="ECO:0000256" key="7">
    <source>
        <dbReference type="ARBA" id="ARBA00029853"/>
    </source>
</evidence>
<name>A0AAN5D328_9BILA</name>
<dbReference type="Proteomes" id="UP001328107">
    <property type="component" value="Unassembled WGS sequence"/>
</dbReference>
<keyword evidence="6" id="KW-0198">Cysteine biosynthesis</keyword>
<evidence type="ECO:0000256" key="5">
    <source>
        <dbReference type="ARBA" id="ARBA00022898"/>
    </source>
</evidence>
<dbReference type="InterPro" id="IPR000277">
    <property type="entry name" value="Cys/Met-Metab_PyrdxlP-dep_enz"/>
</dbReference>
<accession>A0AAN5D328</accession>
<keyword evidence="5 8" id="KW-0663">Pyridoxal phosphate</keyword>
<dbReference type="GO" id="GO:0019343">
    <property type="term" value="P:cysteine biosynthetic process via cystathionine"/>
    <property type="evidence" value="ECO:0007669"/>
    <property type="project" value="TreeGrafter"/>
</dbReference>
<dbReference type="Pfam" id="PF01053">
    <property type="entry name" value="Cys_Met_Meta_PP"/>
    <property type="match status" value="1"/>
</dbReference>